<name>A0A5C2RLV8_9APHY</name>
<dbReference type="EMBL" id="ML122351">
    <property type="protein sequence ID" value="RPD52582.1"/>
    <property type="molecule type" value="Genomic_DNA"/>
</dbReference>
<dbReference type="AlphaFoldDB" id="A0A5C2RLV8"/>
<gene>
    <name evidence="1" type="ORF">L227DRAFT_604983</name>
</gene>
<keyword evidence="2" id="KW-1185">Reference proteome</keyword>
<accession>A0A5C2RLV8</accession>
<sequence>MATVRNEEHKICKRTFSYSPNNQSAASCAPRHGIFYLSLNPSASMSTSMLRDPVARRHICICSCRHAKRQPCERPAQRASRGKSSAACSVEAVSTTHLGRIEFDRSMASTLSTPFFELRTSTAGRKRPEDVMIEFKNHCQ</sequence>
<protein>
    <submittedName>
        <fullName evidence="1">Uncharacterized protein</fullName>
    </submittedName>
</protein>
<dbReference type="Proteomes" id="UP000313359">
    <property type="component" value="Unassembled WGS sequence"/>
</dbReference>
<evidence type="ECO:0000313" key="2">
    <source>
        <dbReference type="Proteomes" id="UP000313359"/>
    </source>
</evidence>
<feature type="non-terminal residue" evidence="1">
    <location>
        <position position="140"/>
    </location>
</feature>
<reference evidence="1" key="1">
    <citation type="journal article" date="2018" name="Genome Biol. Evol.">
        <title>Genomics and development of Lentinus tigrinus, a white-rot wood-decaying mushroom with dimorphic fruiting bodies.</title>
        <authorList>
            <person name="Wu B."/>
            <person name="Xu Z."/>
            <person name="Knudson A."/>
            <person name="Carlson A."/>
            <person name="Chen N."/>
            <person name="Kovaka S."/>
            <person name="LaButti K."/>
            <person name="Lipzen A."/>
            <person name="Pennachio C."/>
            <person name="Riley R."/>
            <person name="Schakwitz W."/>
            <person name="Umezawa K."/>
            <person name="Ohm R.A."/>
            <person name="Grigoriev I.V."/>
            <person name="Nagy L.G."/>
            <person name="Gibbons J."/>
            <person name="Hibbett D."/>
        </authorList>
    </citation>
    <scope>NUCLEOTIDE SEQUENCE [LARGE SCALE GENOMIC DNA]</scope>
    <source>
        <strain evidence="1">ALCF2SS1-6</strain>
    </source>
</reference>
<evidence type="ECO:0000313" key="1">
    <source>
        <dbReference type="EMBL" id="RPD52582.1"/>
    </source>
</evidence>
<dbReference type="PROSITE" id="PS51257">
    <property type="entry name" value="PROKAR_LIPOPROTEIN"/>
    <property type="match status" value="1"/>
</dbReference>
<proteinExistence type="predicted"/>
<organism evidence="1 2">
    <name type="scientific">Lentinus tigrinus ALCF2SS1-6</name>
    <dbReference type="NCBI Taxonomy" id="1328759"/>
    <lineage>
        <taxon>Eukaryota</taxon>
        <taxon>Fungi</taxon>
        <taxon>Dikarya</taxon>
        <taxon>Basidiomycota</taxon>
        <taxon>Agaricomycotina</taxon>
        <taxon>Agaricomycetes</taxon>
        <taxon>Polyporales</taxon>
        <taxon>Polyporaceae</taxon>
        <taxon>Lentinus</taxon>
    </lineage>
</organism>